<name>A0AAF0E2I0_9BASI</name>
<feature type="active site" description="Proton donor/acceptor" evidence="8">
    <location>
        <position position="178"/>
    </location>
</feature>
<dbReference type="PROSITE" id="PS51435">
    <property type="entry name" value="AP_NUCLEASE_F1_4"/>
    <property type="match status" value="1"/>
</dbReference>
<dbReference type="GO" id="GO:0008081">
    <property type="term" value="F:phosphoric diester hydrolase activity"/>
    <property type="evidence" value="ECO:0007669"/>
    <property type="project" value="TreeGrafter"/>
</dbReference>
<dbReference type="GO" id="GO:0005634">
    <property type="term" value="C:nucleus"/>
    <property type="evidence" value="ECO:0007669"/>
    <property type="project" value="TreeGrafter"/>
</dbReference>
<gene>
    <name evidence="15" type="primary">APN2</name>
    <name evidence="15" type="ORF">MOBT1_002886</name>
</gene>
<reference evidence="15" key="1">
    <citation type="submission" date="2023-03" db="EMBL/GenBank/DDBJ databases">
        <title>Mating type loci evolution in Malassezia.</title>
        <authorList>
            <person name="Coelho M.A."/>
        </authorList>
    </citation>
    <scope>NUCLEOTIDE SEQUENCE</scope>
    <source>
        <strain evidence="15">CBS 7876</strain>
    </source>
</reference>
<sequence>MRIVCWNVNGLRTLKGFQPWYALPSWEACLDELHADIACFQEVKMTRKQLQHSMCVMDAFEAFYDLHPSKGYAGTATYVRKSVCMPKRAATGITGRHDDIGNEATNTKHALPPAVYDALDQEGRSVVLDCGLFVLINVYAPNETGPERIEYKMAFYHALEERVRQLIAQGREVIVVGDMNVVAHPMDHCEGAALSPATQAEFMAHPARTWFQALIAPSTGILMDITRTHHPQREKMYTCWNTLIDARPSNYGTRLDYTLITPGLQPWVTAADIQPAIYGSDHCPVFLELHDVRSIEGEEVRLADLLYGKLGAHPGEVHRLAASQYSEFCTRTQPKLMTMFRAQADMKAEQKRRADDLPDLDVGPKPAEAPARPKPKPAAEPPAKRRTTTKGAKPAQPDLTRFFAKNKKETSPKKPADRPETTAPARLAEPADRQPVESETFLPTAPSERRTEAVAQWNTLFTPHPPPLCNVHREPAKSWIVNKPGINQGRKFWLCSRPVGPGYQNNTGTGGASTEHRCNFFAWDSDVKRRQSKQS</sequence>
<feature type="compositionally biased region" description="Basic and acidic residues" evidence="13">
    <location>
        <begin position="406"/>
        <end position="420"/>
    </location>
</feature>
<evidence type="ECO:0000313" key="15">
    <source>
        <dbReference type="EMBL" id="WFD04181.1"/>
    </source>
</evidence>
<dbReference type="PANTHER" id="PTHR22748">
    <property type="entry name" value="AP ENDONUCLEASE"/>
    <property type="match status" value="1"/>
</dbReference>
<feature type="compositionally biased region" description="Basic and acidic residues" evidence="13">
    <location>
        <begin position="344"/>
        <end position="356"/>
    </location>
</feature>
<dbReference type="GO" id="GO:0016829">
    <property type="term" value="F:lyase activity"/>
    <property type="evidence" value="ECO:0007669"/>
    <property type="project" value="UniProtKB-KW"/>
</dbReference>
<dbReference type="InterPro" id="IPR010666">
    <property type="entry name" value="Znf_GRF"/>
</dbReference>
<evidence type="ECO:0000256" key="9">
    <source>
        <dbReference type="PIRSR" id="PIRSR604808-2"/>
    </source>
</evidence>
<keyword evidence="12" id="KW-0227">DNA damage</keyword>
<evidence type="ECO:0000256" key="12">
    <source>
        <dbReference type="RuleBase" id="RU362131"/>
    </source>
</evidence>
<dbReference type="Gene3D" id="3.60.10.10">
    <property type="entry name" value="Endonuclease/exonuclease/phosphatase"/>
    <property type="match status" value="1"/>
</dbReference>
<feature type="site" description="Transition state stabilizer" evidence="10">
    <location>
        <position position="180"/>
    </location>
</feature>
<feature type="site" description="Interaction with DNA substrate" evidence="10">
    <location>
        <position position="282"/>
    </location>
</feature>
<evidence type="ECO:0000256" key="8">
    <source>
        <dbReference type="PIRSR" id="PIRSR604808-1"/>
    </source>
</evidence>
<dbReference type="GO" id="GO:0008311">
    <property type="term" value="F:double-stranded DNA 3'-5' DNA exonuclease activity"/>
    <property type="evidence" value="ECO:0007669"/>
    <property type="project" value="TreeGrafter"/>
</dbReference>
<keyword evidence="5" id="KW-0862">Zinc</keyword>
<feature type="binding site" evidence="9">
    <location>
        <position position="282"/>
    </location>
    <ligand>
        <name>Mg(2+)</name>
        <dbReference type="ChEBI" id="CHEBI:18420"/>
        <label>1</label>
    </ligand>
</feature>
<accession>A0AAF0E2I0</accession>
<keyword evidence="12" id="KW-0234">DNA repair</keyword>
<evidence type="ECO:0000256" key="5">
    <source>
        <dbReference type="ARBA" id="ARBA00022833"/>
    </source>
</evidence>
<dbReference type="PROSITE" id="PS51999">
    <property type="entry name" value="ZF_GRF"/>
    <property type="match status" value="1"/>
</dbReference>
<keyword evidence="4" id="KW-0378">Hydrolase</keyword>
<keyword evidence="16" id="KW-1185">Reference proteome</keyword>
<feature type="binding site" evidence="9">
    <location>
        <position position="180"/>
    </location>
    <ligand>
        <name>Mg(2+)</name>
        <dbReference type="ChEBI" id="CHEBI:18420"/>
        <label>1</label>
    </ligand>
</feature>
<evidence type="ECO:0000256" key="1">
    <source>
        <dbReference type="ARBA" id="ARBA00007092"/>
    </source>
</evidence>
<evidence type="ECO:0000256" key="4">
    <source>
        <dbReference type="ARBA" id="ARBA00022801"/>
    </source>
</evidence>
<dbReference type="InterPro" id="IPR004808">
    <property type="entry name" value="AP_endonuc_1"/>
</dbReference>
<keyword evidence="9" id="KW-0464">Manganese</keyword>
<evidence type="ECO:0000313" key="16">
    <source>
        <dbReference type="Proteomes" id="UP001214603"/>
    </source>
</evidence>
<feature type="active site" description="Proton acceptor" evidence="8">
    <location>
        <position position="282"/>
    </location>
</feature>
<feature type="region of interest" description="Disordered" evidence="13">
    <location>
        <begin position="344"/>
        <end position="449"/>
    </location>
</feature>
<evidence type="ECO:0000256" key="6">
    <source>
        <dbReference type="ARBA" id="ARBA00022842"/>
    </source>
</evidence>
<dbReference type="GO" id="GO:0003906">
    <property type="term" value="F:DNA-(apurinic or apyrimidinic site) endonuclease activity"/>
    <property type="evidence" value="ECO:0007669"/>
    <property type="project" value="TreeGrafter"/>
</dbReference>
<feature type="site" description="Important for catalytic activity" evidence="10">
    <location>
        <position position="256"/>
    </location>
</feature>
<feature type="active site" evidence="8">
    <location>
        <position position="139"/>
    </location>
</feature>
<feature type="binding site" evidence="9">
    <location>
        <position position="7"/>
    </location>
    <ligand>
        <name>Mg(2+)</name>
        <dbReference type="ChEBI" id="CHEBI:18420"/>
        <label>1</label>
    </ligand>
</feature>
<dbReference type="GO" id="GO:0008270">
    <property type="term" value="F:zinc ion binding"/>
    <property type="evidence" value="ECO:0007669"/>
    <property type="project" value="UniProtKB-KW"/>
</dbReference>
<keyword evidence="3 11" id="KW-0863">Zinc-finger</keyword>
<evidence type="ECO:0000256" key="10">
    <source>
        <dbReference type="PIRSR" id="PIRSR604808-3"/>
    </source>
</evidence>
<proteinExistence type="inferred from homology"/>
<dbReference type="CDD" id="cd09088">
    <property type="entry name" value="Ape2-like_AP-endo"/>
    <property type="match status" value="1"/>
</dbReference>
<dbReference type="GO" id="GO:0006284">
    <property type="term" value="P:base-excision repair"/>
    <property type="evidence" value="ECO:0007669"/>
    <property type="project" value="TreeGrafter"/>
</dbReference>
<evidence type="ECO:0000256" key="11">
    <source>
        <dbReference type="PROSITE-ProRule" id="PRU01343"/>
    </source>
</evidence>
<evidence type="ECO:0000256" key="3">
    <source>
        <dbReference type="ARBA" id="ARBA00022771"/>
    </source>
</evidence>
<dbReference type="PANTHER" id="PTHR22748:SF4">
    <property type="entry name" value="DNA-(APURINIC OR APYRIMIDINIC SITE) ENDONUCLEASE 2"/>
    <property type="match status" value="1"/>
</dbReference>
<feature type="binding site" evidence="9">
    <location>
        <position position="281"/>
    </location>
    <ligand>
        <name>Mg(2+)</name>
        <dbReference type="ChEBI" id="CHEBI:18420"/>
        <label>1</label>
    </ligand>
</feature>
<comment type="similarity">
    <text evidence="1 12">Belongs to the DNA repair enzymes AP/ExoA family.</text>
</comment>
<keyword evidence="7" id="KW-0539">Nucleus</keyword>
<dbReference type="InterPro" id="IPR005135">
    <property type="entry name" value="Endo/exonuclease/phosphatase"/>
</dbReference>
<dbReference type="AlphaFoldDB" id="A0AAF0E2I0"/>
<evidence type="ECO:0000256" key="2">
    <source>
        <dbReference type="ARBA" id="ARBA00022723"/>
    </source>
</evidence>
<comment type="cofactor">
    <cofactor evidence="9 12">
        <name>Mg(2+)</name>
        <dbReference type="ChEBI" id="CHEBI:18420"/>
    </cofactor>
    <cofactor evidence="9 12">
        <name>Mn(2+)</name>
        <dbReference type="ChEBI" id="CHEBI:29035"/>
    </cofactor>
    <text evidence="9 12">Probably binds two magnesium or manganese ions per subunit.</text>
</comment>
<dbReference type="NCBIfam" id="TIGR00633">
    <property type="entry name" value="xth"/>
    <property type="match status" value="1"/>
</dbReference>
<keyword evidence="6 9" id="KW-0460">Magnesium</keyword>
<dbReference type="EMBL" id="CP119940">
    <property type="protein sequence ID" value="WFD04181.1"/>
    <property type="molecule type" value="Genomic_DNA"/>
</dbReference>
<feature type="binding site" evidence="9">
    <location>
        <position position="178"/>
    </location>
    <ligand>
        <name>Mg(2+)</name>
        <dbReference type="ChEBI" id="CHEBI:18420"/>
        <label>1</label>
    </ligand>
</feature>
<protein>
    <recommendedName>
        <fullName evidence="12">DNA-(apurinic or apyrimidinic site) endonuclease</fullName>
        <ecNumber evidence="12">3.1.-.-</ecNumber>
    </recommendedName>
</protein>
<evidence type="ECO:0000256" key="13">
    <source>
        <dbReference type="SAM" id="MobiDB-lite"/>
    </source>
</evidence>
<feature type="domain" description="GRF-type" evidence="14">
    <location>
        <begin position="469"/>
        <end position="527"/>
    </location>
</feature>
<dbReference type="InterPro" id="IPR036691">
    <property type="entry name" value="Endo/exonu/phosph_ase_sf"/>
</dbReference>
<dbReference type="Proteomes" id="UP001214603">
    <property type="component" value="Chromosome 7"/>
</dbReference>
<feature type="binding site" evidence="9">
    <location>
        <position position="42"/>
    </location>
    <ligand>
        <name>Mg(2+)</name>
        <dbReference type="ChEBI" id="CHEBI:18420"/>
        <label>1</label>
    </ligand>
</feature>
<dbReference type="Pfam" id="PF03372">
    <property type="entry name" value="Exo_endo_phos"/>
    <property type="match status" value="1"/>
</dbReference>
<dbReference type="SUPFAM" id="SSF56219">
    <property type="entry name" value="DNase I-like"/>
    <property type="match status" value="1"/>
</dbReference>
<dbReference type="EC" id="3.1.-.-" evidence="12"/>
<evidence type="ECO:0000256" key="7">
    <source>
        <dbReference type="ARBA" id="ARBA00023242"/>
    </source>
</evidence>
<keyword evidence="15" id="KW-0456">Lyase</keyword>
<organism evidence="15 16">
    <name type="scientific">Malassezia obtusa</name>
    <dbReference type="NCBI Taxonomy" id="76774"/>
    <lineage>
        <taxon>Eukaryota</taxon>
        <taxon>Fungi</taxon>
        <taxon>Dikarya</taxon>
        <taxon>Basidiomycota</taxon>
        <taxon>Ustilaginomycotina</taxon>
        <taxon>Malasseziomycetes</taxon>
        <taxon>Malasseziales</taxon>
        <taxon>Malasseziaceae</taxon>
        <taxon>Malassezia</taxon>
    </lineage>
</organism>
<keyword evidence="2 9" id="KW-0479">Metal-binding</keyword>
<evidence type="ECO:0000259" key="14">
    <source>
        <dbReference type="PROSITE" id="PS51999"/>
    </source>
</evidence>